<reference evidence="3 4" key="1">
    <citation type="submission" date="2014-04" db="EMBL/GenBank/DDBJ databases">
        <title>Evolutionary Origins and Diversification of the Mycorrhizal Mutualists.</title>
        <authorList>
            <consortium name="DOE Joint Genome Institute"/>
            <consortium name="Mycorrhizal Genomics Consortium"/>
            <person name="Kohler A."/>
            <person name="Kuo A."/>
            <person name="Nagy L.G."/>
            <person name="Floudas D."/>
            <person name="Copeland A."/>
            <person name="Barry K.W."/>
            <person name="Cichocki N."/>
            <person name="Veneault-Fourrey C."/>
            <person name="LaButti K."/>
            <person name="Lindquist E.A."/>
            <person name="Lipzen A."/>
            <person name="Lundell T."/>
            <person name="Morin E."/>
            <person name="Murat C."/>
            <person name="Riley R."/>
            <person name="Ohm R."/>
            <person name="Sun H."/>
            <person name="Tunlid A."/>
            <person name="Henrissat B."/>
            <person name="Grigoriev I.V."/>
            <person name="Hibbett D.S."/>
            <person name="Martin F."/>
        </authorList>
    </citation>
    <scope>NUCLEOTIDE SEQUENCE [LARGE SCALE GENOMIC DNA]</scope>
    <source>
        <strain evidence="3 4">FD-317 M1</strain>
    </source>
</reference>
<evidence type="ECO:0000313" key="4">
    <source>
        <dbReference type="Proteomes" id="UP000053593"/>
    </source>
</evidence>
<keyword evidence="4" id="KW-1185">Reference proteome</keyword>
<evidence type="ECO:0000313" key="3">
    <source>
        <dbReference type="EMBL" id="KIK61871.1"/>
    </source>
</evidence>
<dbReference type="HOGENOM" id="CLU_1129160_0_0_1"/>
<evidence type="ECO:0000256" key="2">
    <source>
        <dbReference type="SAM" id="Phobius"/>
    </source>
</evidence>
<feature type="compositionally biased region" description="Polar residues" evidence="1">
    <location>
        <begin position="47"/>
        <end position="65"/>
    </location>
</feature>
<sequence>MMSTDSEIELDSIHTSTLTLEPAVTRSISFPDDPNQTSEQHPAPGIASTSPINVTSEHLPSSSNSARSILGIELELRNEEQPNDDARISSLPPVDGGFHAWAYLVSAWCIELLVWSFPFSYGIFLNFYTTSPTSSFLHSSSSTLALVGSLSSGLLYLSSPIVLPIINRYPWYKRHVMILGVVLCVAGLIGAAYAETVTGLIVTQGVMYSLGGSGCLFFFFFEDFDRERLMNPVRRLVVFPNDDVSV</sequence>
<gene>
    <name evidence="3" type="ORF">GYMLUDRAFT_558062</name>
</gene>
<dbReference type="OrthoDB" id="2213137at2759"/>
<protein>
    <submittedName>
        <fullName evidence="3">Uncharacterized protein</fullName>
    </submittedName>
</protein>
<dbReference type="Proteomes" id="UP000053593">
    <property type="component" value="Unassembled WGS sequence"/>
</dbReference>
<feature type="region of interest" description="Disordered" evidence="1">
    <location>
        <begin position="27"/>
        <end position="65"/>
    </location>
</feature>
<dbReference type="InterPro" id="IPR050327">
    <property type="entry name" value="Proton-linked_MCT"/>
</dbReference>
<dbReference type="AlphaFoldDB" id="A0A0D0C127"/>
<keyword evidence="2" id="KW-0812">Transmembrane</keyword>
<feature type="transmembrane region" description="Helical" evidence="2">
    <location>
        <begin position="200"/>
        <end position="221"/>
    </location>
</feature>
<feature type="transmembrane region" description="Helical" evidence="2">
    <location>
        <begin position="100"/>
        <end position="124"/>
    </location>
</feature>
<dbReference type="PANTHER" id="PTHR11360:SF287">
    <property type="entry name" value="MFS MONOCARBOXYLATE TRANSPORTER"/>
    <property type="match status" value="1"/>
</dbReference>
<dbReference type="PANTHER" id="PTHR11360">
    <property type="entry name" value="MONOCARBOXYLATE TRANSPORTER"/>
    <property type="match status" value="1"/>
</dbReference>
<proteinExistence type="predicted"/>
<accession>A0A0D0C127</accession>
<keyword evidence="2" id="KW-0472">Membrane</keyword>
<name>A0A0D0C127_9AGAR</name>
<dbReference type="SUPFAM" id="SSF103473">
    <property type="entry name" value="MFS general substrate transporter"/>
    <property type="match status" value="1"/>
</dbReference>
<feature type="transmembrane region" description="Helical" evidence="2">
    <location>
        <begin position="144"/>
        <end position="163"/>
    </location>
</feature>
<dbReference type="InterPro" id="IPR036259">
    <property type="entry name" value="MFS_trans_sf"/>
</dbReference>
<feature type="transmembrane region" description="Helical" evidence="2">
    <location>
        <begin position="175"/>
        <end position="194"/>
    </location>
</feature>
<evidence type="ECO:0000256" key="1">
    <source>
        <dbReference type="SAM" id="MobiDB-lite"/>
    </source>
</evidence>
<keyword evidence="2" id="KW-1133">Transmembrane helix</keyword>
<dbReference type="EMBL" id="KN834769">
    <property type="protein sequence ID" value="KIK61871.1"/>
    <property type="molecule type" value="Genomic_DNA"/>
</dbReference>
<organism evidence="3 4">
    <name type="scientific">Collybiopsis luxurians FD-317 M1</name>
    <dbReference type="NCBI Taxonomy" id="944289"/>
    <lineage>
        <taxon>Eukaryota</taxon>
        <taxon>Fungi</taxon>
        <taxon>Dikarya</taxon>
        <taxon>Basidiomycota</taxon>
        <taxon>Agaricomycotina</taxon>
        <taxon>Agaricomycetes</taxon>
        <taxon>Agaricomycetidae</taxon>
        <taxon>Agaricales</taxon>
        <taxon>Marasmiineae</taxon>
        <taxon>Omphalotaceae</taxon>
        <taxon>Collybiopsis</taxon>
        <taxon>Collybiopsis luxurians</taxon>
    </lineage>
</organism>